<protein>
    <recommendedName>
        <fullName evidence="4">NAD(P)-dependent dehydrogenase, short-chain alcohol dehydrogenase family</fullName>
    </recommendedName>
</protein>
<evidence type="ECO:0008006" key="4">
    <source>
        <dbReference type="Google" id="ProtNLM"/>
    </source>
</evidence>
<gene>
    <name evidence="2" type="ORF">SAMN05216605_11589</name>
</gene>
<evidence type="ECO:0000313" key="2">
    <source>
        <dbReference type="EMBL" id="SDI63231.1"/>
    </source>
</evidence>
<dbReference type="GO" id="GO:0016616">
    <property type="term" value="F:oxidoreductase activity, acting on the CH-OH group of donors, NAD or NADP as acceptor"/>
    <property type="evidence" value="ECO:0007669"/>
    <property type="project" value="TreeGrafter"/>
</dbReference>
<dbReference type="GO" id="GO:0006633">
    <property type="term" value="P:fatty acid biosynthetic process"/>
    <property type="evidence" value="ECO:0007669"/>
    <property type="project" value="TreeGrafter"/>
</dbReference>
<dbReference type="Pfam" id="PF13561">
    <property type="entry name" value="adh_short_C2"/>
    <property type="match status" value="1"/>
</dbReference>
<dbReference type="Proteomes" id="UP000182894">
    <property type="component" value="Unassembled WGS sequence"/>
</dbReference>
<dbReference type="PRINTS" id="PR00081">
    <property type="entry name" value="GDHRDH"/>
</dbReference>
<keyword evidence="3" id="KW-1185">Reference proteome</keyword>
<evidence type="ECO:0000313" key="3">
    <source>
        <dbReference type="Proteomes" id="UP000182894"/>
    </source>
</evidence>
<dbReference type="EMBL" id="FNCO01000015">
    <property type="protein sequence ID" value="SDI63231.1"/>
    <property type="molecule type" value="Genomic_DNA"/>
</dbReference>
<dbReference type="SUPFAM" id="SSF51735">
    <property type="entry name" value="NAD(P)-binding Rossmann-fold domains"/>
    <property type="match status" value="1"/>
</dbReference>
<dbReference type="RefSeq" id="WP_074756697.1">
    <property type="nucleotide sequence ID" value="NZ_FNCO01000015.1"/>
</dbReference>
<reference evidence="3" key="1">
    <citation type="submission" date="2016-10" db="EMBL/GenBank/DDBJ databases">
        <authorList>
            <person name="Varghese N."/>
            <person name="Submissions S."/>
        </authorList>
    </citation>
    <scope>NUCLEOTIDE SEQUENCE [LARGE SCALE GENOMIC DNA]</scope>
    <source>
        <strain evidence="3">ATCC 700689</strain>
    </source>
</reference>
<dbReference type="STRING" id="89065.SAMN05216605_11589"/>
<name>A0A1G8M5P0_9PSED</name>
<dbReference type="FunFam" id="3.40.50.720:FF:000084">
    <property type="entry name" value="Short-chain dehydrogenase reductase"/>
    <property type="match status" value="1"/>
</dbReference>
<comment type="similarity">
    <text evidence="1">Belongs to the short-chain dehydrogenases/reductases (SDR) family.</text>
</comment>
<dbReference type="PANTHER" id="PTHR42760">
    <property type="entry name" value="SHORT-CHAIN DEHYDROGENASES/REDUCTASES FAMILY MEMBER"/>
    <property type="match status" value="1"/>
</dbReference>
<proteinExistence type="inferred from homology"/>
<organism evidence="2 3">
    <name type="scientific">Pseudomonas abietaniphila</name>
    <dbReference type="NCBI Taxonomy" id="89065"/>
    <lineage>
        <taxon>Bacteria</taxon>
        <taxon>Pseudomonadati</taxon>
        <taxon>Pseudomonadota</taxon>
        <taxon>Gammaproteobacteria</taxon>
        <taxon>Pseudomonadales</taxon>
        <taxon>Pseudomonadaceae</taxon>
        <taxon>Pseudomonas</taxon>
    </lineage>
</organism>
<dbReference type="GO" id="GO:0048038">
    <property type="term" value="F:quinone binding"/>
    <property type="evidence" value="ECO:0007669"/>
    <property type="project" value="TreeGrafter"/>
</dbReference>
<dbReference type="InterPro" id="IPR002347">
    <property type="entry name" value="SDR_fam"/>
</dbReference>
<sequence length="272" mass="28051">MTDTLPTSDRLKGKVAIVTGAGCVGAGWGNGRAVAVLFASSGAKVFAVDRNLDAMEETLGRIREFGGEVTPYACDVTDSTAVAAMVAACKETYGQVDILVNNVGGSAAGGAVALTEDKFDAQIALNLKSVFLTCKHVLPIMEAQGSGSIINTASTSGIRFTGSAQVAYAASKAGVIHLSKVTAVEYAPKGIRVNTVIPGQLHTPMVEVRLAGQRTGGDVSKLLDSRLARIPLGFMGDGRDTAFAALYLASDESRFVTGTEIVVDGGMSARCD</sequence>
<dbReference type="InterPro" id="IPR036291">
    <property type="entry name" value="NAD(P)-bd_dom_sf"/>
</dbReference>
<accession>A0A1G8M5P0</accession>
<dbReference type="PRINTS" id="PR00080">
    <property type="entry name" value="SDRFAMILY"/>
</dbReference>
<dbReference type="PANTHER" id="PTHR42760:SF122">
    <property type="entry name" value="NAD(P)-BINDING PROTEIN"/>
    <property type="match status" value="1"/>
</dbReference>
<evidence type="ECO:0000256" key="1">
    <source>
        <dbReference type="ARBA" id="ARBA00006484"/>
    </source>
</evidence>
<dbReference type="AlphaFoldDB" id="A0A1G8M5P0"/>
<dbReference type="Gene3D" id="3.40.50.720">
    <property type="entry name" value="NAD(P)-binding Rossmann-like Domain"/>
    <property type="match status" value="1"/>
</dbReference>
<dbReference type="OrthoDB" id="9806974at2"/>